<proteinExistence type="predicted"/>
<gene>
    <name evidence="2" type="ORF">K402DRAFT_265921</name>
</gene>
<evidence type="ECO:0000313" key="2">
    <source>
        <dbReference type="EMBL" id="KAF1980815.1"/>
    </source>
</evidence>
<evidence type="ECO:0000313" key="3">
    <source>
        <dbReference type="Proteomes" id="UP000800041"/>
    </source>
</evidence>
<dbReference type="AlphaFoldDB" id="A0A6G1GIN7"/>
<dbReference type="EMBL" id="ML977219">
    <property type="protein sequence ID" value="KAF1980815.1"/>
    <property type="molecule type" value="Genomic_DNA"/>
</dbReference>
<sequence length="195" mass="21243">MAKFHIFNPATTTTRHPPSARPPPSLPYTLRVDSSVSAGLTSLGSNDTEKQNGAKKRAKQYSEHRVQRESVTSRSLAWRSGTTNACFAQLGYAFVARLQDPLCSSASSTLASLLHQLQCFRDLVPPRGLAAMISGDRKVVRWGSLVQALISSVHLLQSQRQSPNGHGQFTDYGTGMKTFIKTLNPVALPHQGRTA</sequence>
<name>A0A6G1GIN7_9PEZI</name>
<keyword evidence="3" id="KW-1185">Reference proteome</keyword>
<feature type="region of interest" description="Disordered" evidence="1">
    <location>
        <begin position="39"/>
        <end position="66"/>
    </location>
</feature>
<protein>
    <submittedName>
        <fullName evidence="2">Uncharacterized protein</fullName>
    </submittedName>
</protein>
<reference evidence="2" key="1">
    <citation type="journal article" date="2020" name="Stud. Mycol.">
        <title>101 Dothideomycetes genomes: a test case for predicting lifestyles and emergence of pathogens.</title>
        <authorList>
            <person name="Haridas S."/>
            <person name="Albert R."/>
            <person name="Binder M."/>
            <person name="Bloem J."/>
            <person name="Labutti K."/>
            <person name="Salamov A."/>
            <person name="Andreopoulos B."/>
            <person name="Baker S."/>
            <person name="Barry K."/>
            <person name="Bills G."/>
            <person name="Bluhm B."/>
            <person name="Cannon C."/>
            <person name="Castanera R."/>
            <person name="Culley D."/>
            <person name="Daum C."/>
            <person name="Ezra D."/>
            <person name="Gonzalez J."/>
            <person name="Henrissat B."/>
            <person name="Kuo A."/>
            <person name="Liang C."/>
            <person name="Lipzen A."/>
            <person name="Lutzoni F."/>
            <person name="Magnuson J."/>
            <person name="Mondo S."/>
            <person name="Nolan M."/>
            <person name="Ohm R."/>
            <person name="Pangilinan J."/>
            <person name="Park H.-J."/>
            <person name="Ramirez L."/>
            <person name="Alfaro M."/>
            <person name="Sun H."/>
            <person name="Tritt A."/>
            <person name="Yoshinaga Y."/>
            <person name="Zwiers L.-H."/>
            <person name="Turgeon B."/>
            <person name="Goodwin S."/>
            <person name="Spatafora J."/>
            <person name="Crous P."/>
            <person name="Grigoriev I."/>
        </authorList>
    </citation>
    <scope>NUCLEOTIDE SEQUENCE</scope>
    <source>
        <strain evidence="2">CBS 113979</strain>
    </source>
</reference>
<feature type="region of interest" description="Disordered" evidence="1">
    <location>
        <begin position="1"/>
        <end position="26"/>
    </location>
</feature>
<evidence type="ECO:0000256" key="1">
    <source>
        <dbReference type="SAM" id="MobiDB-lite"/>
    </source>
</evidence>
<accession>A0A6G1GIN7</accession>
<dbReference type="Proteomes" id="UP000800041">
    <property type="component" value="Unassembled WGS sequence"/>
</dbReference>
<organism evidence="2 3">
    <name type="scientific">Aulographum hederae CBS 113979</name>
    <dbReference type="NCBI Taxonomy" id="1176131"/>
    <lineage>
        <taxon>Eukaryota</taxon>
        <taxon>Fungi</taxon>
        <taxon>Dikarya</taxon>
        <taxon>Ascomycota</taxon>
        <taxon>Pezizomycotina</taxon>
        <taxon>Dothideomycetes</taxon>
        <taxon>Pleosporomycetidae</taxon>
        <taxon>Aulographales</taxon>
        <taxon>Aulographaceae</taxon>
    </lineage>
</organism>